<accession>A0A1J9PB62</accession>
<keyword evidence="2" id="KW-1185">Reference proteome</keyword>
<gene>
    <name evidence="1" type="ORF">AJ78_05775</name>
</gene>
<organism evidence="1 2">
    <name type="scientific">Emergomyces pasteurianus Ep9510</name>
    <dbReference type="NCBI Taxonomy" id="1447872"/>
    <lineage>
        <taxon>Eukaryota</taxon>
        <taxon>Fungi</taxon>
        <taxon>Dikarya</taxon>
        <taxon>Ascomycota</taxon>
        <taxon>Pezizomycotina</taxon>
        <taxon>Eurotiomycetes</taxon>
        <taxon>Eurotiomycetidae</taxon>
        <taxon>Onygenales</taxon>
        <taxon>Ajellomycetaceae</taxon>
        <taxon>Emergomyces</taxon>
    </lineage>
</organism>
<sequence length="97" mass="11668">MMMDEKLPSYSDLYPQVKKRTKWKEKIKNLPRRLKYFLDSIEEDRRAREWEAAMLHGNLLKFMSHMKCVEPRAIYANLPKRLQATLKIGGWTRASRK</sequence>
<evidence type="ECO:0000313" key="2">
    <source>
        <dbReference type="Proteomes" id="UP000182235"/>
    </source>
</evidence>
<name>A0A1J9PB62_9EURO</name>
<proteinExistence type="predicted"/>
<dbReference type="Proteomes" id="UP000182235">
    <property type="component" value="Unassembled WGS sequence"/>
</dbReference>
<dbReference type="EMBL" id="LGRN01000267">
    <property type="protein sequence ID" value="OJD13793.1"/>
    <property type="molecule type" value="Genomic_DNA"/>
</dbReference>
<dbReference type="VEuPathDB" id="FungiDB:AJ78_05775"/>
<protein>
    <submittedName>
        <fullName evidence="1">Uncharacterized protein</fullName>
    </submittedName>
</protein>
<dbReference type="AlphaFoldDB" id="A0A1J9PB62"/>
<comment type="caution">
    <text evidence="1">The sequence shown here is derived from an EMBL/GenBank/DDBJ whole genome shotgun (WGS) entry which is preliminary data.</text>
</comment>
<evidence type="ECO:0000313" key="1">
    <source>
        <dbReference type="EMBL" id="OJD13793.1"/>
    </source>
</evidence>
<reference evidence="1 2" key="1">
    <citation type="submission" date="2015-07" db="EMBL/GenBank/DDBJ databases">
        <title>Emmonsia species relationships and genome sequence.</title>
        <authorList>
            <consortium name="The Broad Institute Genomics Platform"/>
            <person name="Cuomo C.A."/>
            <person name="Munoz J.F."/>
            <person name="Imamovic A."/>
            <person name="Priest M.E."/>
            <person name="Young S."/>
            <person name="Clay O.K."/>
            <person name="McEwen J.G."/>
        </authorList>
    </citation>
    <scope>NUCLEOTIDE SEQUENCE [LARGE SCALE GENOMIC DNA]</scope>
    <source>
        <strain evidence="1 2">UAMH 9510</strain>
    </source>
</reference>